<dbReference type="Pfam" id="PF11875">
    <property type="entry name" value="DnaJ-like_C11_C"/>
    <property type="match status" value="1"/>
</dbReference>
<evidence type="ECO:0000313" key="5">
    <source>
        <dbReference type="Proteomes" id="UP001194746"/>
    </source>
</evidence>
<dbReference type="InterPro" id="IPR036869">
    <property type="entry name" value="J_dom_sf"/>
</dbReference>
<dbReference type="Pfam" id="PF00226">
    <property type="entry name" value="DnaJ"/>
    <property type="match status" value="1"/>
</dbReference>
<name>A0AAD4GQE9_ASPNN</name>
<dbReference type="CDD" id="cd06257">
    <property type="entry name" value="DnaJ"/>
    <property type="match status" value="1"/>
</dbReference>
<dbReference type="PANTHER" id="PTHR44157:SF1">
    <property type="entry name" value="DNAJ HOMOLOG SUBFAMILY C MEMBER 11"/>
    <property type="match status" value="1"/>
</dbReference>
<dbReference type="InterPro" id="IPR052243">
    <property type="entry name" value="Mito_inner_membrane_organizer"/>
</dbReference>
<dbReference type="Proteomes" id="UP001194746">
    <property type="component" value="Unassembled WGS sequence"/>
</dbReference>
<feature type="region of interest" description="Disordered" evidence="2">
    <location>
        <begin position="118"/>
        <end position="140"/>
    </location>
</feature>
<feature type="region of interest" description="Disordered" evidence="2">
    <location>
        <begin position="1"/>
        <end position="23"/>
    </location>
</feature>
<keyword evidence="1" id="KW-0143">Chaperone</keyword>
<evidence type="ECO:0000313" key="4">
    <source>
        <dbReference type="EMBL" id="KAF9885432.1"/>
    </source>
</evidence>
<dbReference type="EMBL" id="VCAU01000096">
    <property type="protein sequence ID" value="KAF9885432.1"/>
    <property type="molecule type" value="Genomic_DNA"/>
</dbReference>
<dbReference type="SUPFAM" id="SSF46565">
    <property type="entry name" value="Chaperone J-domain"/>
    <property type="match status" value="1"/>
</dbReference>
<organism evidence="4 5">
    <name type="scientific">Aspergillus nanangensis</name>
    <dbReference type="NCBI Taxonomy" id="2582783"/>
    <lineage>
        <taxon>Eukaryota</taxon>
        <taxon>Fungi</taxon>
        <taxon>Dikarya</taxon>
        <taxon>Ascomycota</taxon>
        <taxon>Pezizomycotina</taxon>
        <taxon>Eurotiomycetes</taxon>
        <taxon>Eurotiomycetidae</taxon>
        <taxon>Eurotiales</taxon>
        <taxon>Aspergillaceae</taxon>
        <taxon>Aspergillus</taxon>
        <taxon>Aspergillus subgen. Circumdati</taxon>
    </lineage>
</organism>
<gene>
    <name evidence="4" type="ORF">FE257_012954</name>
</gene>
<dbReference type="PROSITE" id="PS00636">
    <property type="entry name" value="DNAJ_1"/>
    <property type="match status" value="1"/>
</dbReference>
<feature type="compositionally biased region" description="Acidic residues" evidence="2">
    <location>
        <begin position="459"/>
        <end position="475"/>
    </location>
</feature>
<feature type="domain" description="J" evidence="3">
    <location>
        <begin position="40"/>
        <end position="109"/>
    </location>
</feature>
<dbReference type="GO" id="GO:0042407">
    <property type="term" value="P:cristae formation"/>
    <property type="evidence" value="ECO:0007669"/>
    <property type="project" value="TreeGrafter"/>
</dbReference>
<dbReference type="InterPro" id="IPR024586">
    <property type="entry name" value="DnaJ-like_C11_C"/>
</dbReference>
<reference evidence="4" key="1">
    <citation type="journal article" date="2019" name="Beilstein J. Org. Chem.">
        <title>Nanangenines: drimane sesquiterpenoids as the dominant metabolite cohort of a novel Australian fungus, Aspergillus nanangensis.</title>
        <authorList>
            <person name="Lacey H.J."/>
            <person name="Gilchrist C.L.M."/>
            <person name="Crombie A."/>
            <person name="Kalaitzis J.A."/>
            <person name="Vuong D."/>
            <person name="Rutledge P.J."/>
            <person name="Turner P."/>
            <person name="Pitt J.I."/>
            <person name="Lacey E."/>
            <person name="Chooi Y.H."/>
            <person name="Piggott A.M."/>
        </authorList>
    </citation>
    <scope>NUCLEOTIDE SEQUENCE</scope>
    <source>
        <strain evidence="4">MST-FP2251</strain>
    </source>
</reference>
<feature type="region of interest" description="Disordered" evidence="2">
    <location>
        <begin position="449"/>
        <end position="496"/>
    </location>
</feature>
<dbReference type="PROSITE" id="PS50076">
    <property type="entry name" value="DNAJ_2"/>
    <property type="match status" value="1"/>
</dbReference>
<dbReference type="PRINTS" id="PR00625">
    <property type="entry name" value="JDOMAIN"/>
</dbReference>
<feature type="compositionally biased region" description="Gly residues" evidence="2">
    <location>
        <begin position="118"/>
        <end position="130"/>
    </location>
</feature>
<sequence>MTTPTEDYAGHTPDHHTNHVPTADNDADYSLVLDYPSEADYYALLGLSRTPPPTDAEIRSAYRTLTLSFHPDKQPADWQEAATGHFARIRDAYDTLIDPKKRTVYDLLGAEGVRQEWGPGGVMAGGGGGKAESESQQLGVRAKSPQEFRRWFLEMMKRRERRAVNSLVQSRGTLTLGFNASSMISYDPEEGETHLHVPEPSVSDLRIGYSFRAPFPTLRKLFGGEEERDDSEGGNLDADADAAGEDGSKEQKNQMLKEEEEEIQMTINTSVGGKLQRLEQAVTLQLLDGTTEDRKLPLPPILIAKQVALGAGISRVFGDVSGRKGIFQWRPFSFLSYSGVALNASVLPTPSIQANVVKTVTLVPGTQPFSVNLSTTFNRSIAKSPPSIGLQITKQIGQRKHAVINWSSGVLTWPEVLVSLLSPFVDLGIDIESALLAASETSQLQFAITSASKKSRVTEDDDDDNEEDEEDEEEVEYQRVRSQERAEDKAAESWQVGVAATPEQSALSFVYARNIFSGTTASSLARTEWSSEGHYPLPPANEPRSVRIEVHSTVHPDLSLAWAIEGTRKVGQLTRMGVGVGLEGARGIVMTVSWSRLGQRIRLPIAVCPLDAVNVDSALLAVLCPWVTYCAWEFGFNRPRERKQRRRVIARRQKELKKLIPKKRAESQQAIVLMADQVRRRQAREERQDGLVVTRAEYSVQPSKKKSKKSGGDRADEYDVADVTIPVAALVDRGQLVIAPNTAKFHTIGFYDPAPLLPKTLKIWYTYQGKAHYVEANDAEGVACPMRLHLLD</sequence>
<dbReference type="AlphaFoldDB" id="A0AAD4GQE9"/>
<reference evidence="4" key="2">
    <citation type="submission" date="2020-02" db="EMBL/GenBank/DDBJ databases">
        <authorList>
            <person name="Gilchrist C.L.M."/>
            <person name="Chooi Y.-H."/>
        </authorList>
    </citation>
    <scope>NUCLEOTIDE SEQUENCE</scope>
    <source>
        <strain evidence="4">MST-FP2251</strain>
    </source>
</reference>
<feature type="compositionally biased region" description="Basic and acidic residues" evidence="2">
    <location>
        <begin position="8"/>
        <end position="17"/>
    </location>
</feature>
<accession>A0AAD4GQE9</accession>
<dbReference type="InterPro" id="IPR001623">
    <property type="entry name" value="DnaJ_domain"/>
</dbReference>
<evidence type="ECO:0000256" key="2">
    <source>
        <dbReference type="SAM" id="MobiDB-lite"/>
    </source>
</evidence>
<dbReference type="Gene3D" id="1.10.287.110">
    <property type="entry name" value="DnaJ domain"/>
    <property type="match status" value="1"/>
</dbReference>
<feature type="compositionally biased region" description="Basic and acidic residues" evidence="2">
    <location>
        <begin position="476"/>
        <end position="491"/>
    </location>
</feature>
<dbReference type="GO" id="GO:0005739">
    <property type="term" value="C:mitochondrion"/>
    <property type="evidence" value="ECO:0007669"/>
    <property type="project" value="GOC"/>
</dbReference>
<comment type="caution">
    <text evidence="4">The sequence shown here is derived from an EMBL/GenBank/DDBJ whole genome shotgun (WGS) entry which is preliminary data.</text>
</comment>
<dbReference type="PANTHER" id="PTHR44157">
    <property type="entry name" value="DNAJ HOMOLOG SUBFAMILY C MEMBER 11"/>
    <property type="match status" value="1"/>
</dbReference>
<proteinExistence type="predicted"/>
<feature type="compositionally biased region" description="Acidic residues" evidence="2">
    <location>
        <begin position="225"/>
        <end position="244"/>
    </location>
</feature>
<dbReference type="InterPro" id="IPR018253">
    <property type="entry name" value="DnaJ_domain_CS"/>
</dbReference>
<keyword evidence="5" id="KW-1185">Reference proteome</keyword>
<evidence type="ECO:0000259" key="3">
    <source>
        <dbReference type="PROSITE" id="PS50076"/>
    </source>
</evidence>
<dbReference type="SMART" id="SM00271">
    <property type="entry name" value="DnaJ"/>
    <property type="match status" value="1"/>
</dbReference>
<evidence type="ECO:0000256" key="1">
    <source>
        <dbReference type="ARBA" id="ARBA00023186"/>
    </source>
</evidence>
<protein>
    <recommendedName>
        <fullName evidence="3">J domain-containing protein</fullName>
    </recommendedName>
</protein>
<feature type="region of interest" description="Disordered" evidence="2">
    <location>
        <begin position="225"/>
        <end position="254"/>
    </location>
</feature>